<evidence type="ECO:0000313" key="3">
    <source>
        <dbReference type="EMBL" id="KAF3764126.1"/>
    </source>
</evidence>
<protein>
    <submittedName>
        <fullName evidence="3">Uncharacterized protein</fullName>
    </submittedName>
</protein>
<feature type="coiled-coil region" evidence="1">
    <location>
        <begin position="26"/>
        <end position="60"/>
    </location>
</feature>
<dbReference type="OrthoDB" id="5234017at2759"/>
<feature type="region of interest" description="Disordered" evidence="2">
    <location>
        <begin position="585"/>
        <end position="614"/>
    </location>
</feature>
<keyword evidence="1" id="KW-0175">Coiled coil</keyword>
<accession>A0A9P4Y061</accession>
<name>A0A9P4Y061_CRYP1</name>
<gene>
    <name evidence="3" type="ORF">M406DRAFT_107394</name>
</gene>
<reference evidence="3" key="1">
    <citation type="journal article" date="2020" name="Phytopathology">
        <title>Genome sequence of the chestnut blight fungus Cryphonectria parasitica EP155: A fundamental resource for an archetypical invasive plant pathogen.</title>
        <authorList>
            <person name="Crouch J.A."/>
            <person name="Dawe A."/>
            <person name="Aerts A."/>
            <person name="Barry K."/>
            <person name="Churchill A.C.L."/>
            <person name="Grimwood J."/>
            <person name="Hillman B."/>
            <person name="Milgroom M.G."/>
            <person name="Pangilinan J."/>
            <person name="Smith M."/>
            <person name="Salamov A."/>
            <person name="Schmutz J."/>
            <person name="Yadav J."/>
            <person name="Grigoriev I.V."/>
            <person name="Nuss D."/>
        </authorList>
    </citation>
    <scope>NUCLEOTIDE SEQUENCE</scope>
    <source>
        <strain evidence="3">EP155</strain>
    </source>
</reference>
<evidence type="ECO:0000256" key="2">
    <source>
        <dbReference type="SAM" id="MobiDB-lite"/>
    </source>
</evidence>
<dbReference type="RefSeq" id="XP_040775087.1">
    <property type="nucleotide sequence ID" value="XM_040915237.1"/>
</dbReference>
<dbReference type="EMBL" id="MU032348">
    <property type="protein sequence ID" value="KAF3764126.1"/>
    <property type="molecule type" value="Genomic_DNA"/>
</dbReference>
<evidence type="ECO:0000313" key="4">
    <source>
        <dbReference type="Proteomes" id="UP000803844"/>
    </source>
</evidence>
<dbReference type="Proteomes" id="UP000803844">
    <property type="component" value="Unassembled WGS sequence"/>
</dbReference>
<proteinExistence type="predicted"/>
<dbReference type="AlphaFoldDB" id="A0A9P4Y061"/>
<keyword evidence="4" id="KW-1185">Reference proteome</keyword>
<feature type="compositionally biased region" description="Polar residues" evidence="2">
    <location>
        <begin position="202"/>
        <end position="217"/>
    </location>
</feature>
<feature type="region of interest" description="Disordered" evidence="2">
    <location>
        <begin position="143"/>
        <end position="218"/>
    </location>
</feature>
<organism evidence="3 4">
    <name type="scientific">Cryphonectria parasitica (strain ATCC 38755 / EP155)</name>
    <dbReference type="NCBI Taxonomy" id="660469"/>
    <lineage>
        <taxon>Eukaryota</taxon>
        <taxon>Fungi</taxon>
        <taxon>Dikarya</taxon>
        <taxon>Ascomycota</taxon>
        <taxon>Pezizomycotina</taxon>
        <taxon>Sordariomycetes</taxon>
        <taxon>Sordariomycetidae</taxon>
        <taxon>Diaporthales</taxon>
        <taxon>Cryphonectriaceae</taxon>
        <taxon>Cryphonectria-Endothia species complex</taxon>
        <taxon>Cryphonectria</taxon>
    </lineage>
</organism>
<feature type="compositionally biased region" description="Basic and acidic residues" evidence="2">
    <location>
        <begin position="435"/>
        <end position="450"/>
    </location>
</feature>
<feature type="region of interest" description="Disordered" evidence="2">
    <location>
        <begin position="425"/>
        <end position="450"/>
    </location>
</feature>
<dbReference type="PROSITE" id="PS50096">
    <property type="entry name" value="IQ"/>
    <property type="match status" value="1"/>
</dbReference>
<sequence>MASTANISVDVVENATEGKPTMFSMLKDTHKELKKIDLQRESLKDEIANLYDAISRAQSTYWINQSKAFETFVAEGGVNNFEQWRSKFARQESAEAKKVAENQAELRSQIAHHHNSIAQLDGEYWAKWHACMHYIAEVPAKKPSPQHLEPAEVPGLSVSQHQSSTVVATAASSPPRSGPSRIATSPGAPPIPYQSQHHSKTISETQEQPDQQYSSRASRAFSGVMDVTPGQVYQAYYQHPSSVERGWYMALALPFQGDAWAKDINLDFAMDMMDLQDGFPDCYVPQVEKIYHTGANGIVTTTEAISSLKGWAPGYEDGGPRVKERRFLFLFFDDRKPAKLRIPAKPGQKMTFTKSALSNMPIDWVAASDLRPADIKVEGSVRGRKTAEKFKKMMESLASLEKGVEGGMACDASRLSADTSIFSHDDLSRSLSRPPAHEDGQTDERKADLKKSATEAIKMSHIVQDDLANSTRFAHEANTMDIDEDYASTSSTHHNQAVKDDPNKFDEGVGMDYDLMDYDLEGAKVSSQLPPLRGPSLGGPSHERLPSFSEIFGARPLLLSQRSPTLSNSAGSFHHEERFASIDSGWHSQGGGSSASDEPRIFGGHGSFRLGMEP</sequence>
<feature type="compositionally biased region" description="Low complexity" evidence="2">
    <location>
        <begin position="163"/>
        <end position="181"/>
    </location>
</feature>
<evidence type="ECO:0000256" key="1">
    <source>
        <dbReference type="SAM" id="Coils"/>
    </source>
</evidence>
<comment type="caution">
    <text evidence="3">The sequence shown here is derived from an EMBL/GenBank/DDBJ whole genome shotgun (WGS) entry which is preliminary data.</text>
</comment>
<dbReference type="GeneID" id="63832366"/>